<dbReference type="SUPFAM" id="SSF56935">
    <property type="entry name" value="Porins"/>
    <property type="match status" value="1"/>
</dbReference>
<evidence type="ECO:0000256" key="8">
    <source>
        <dbReference type="ARBA" id="ARBA00023077"/>
    </source>
</evidence>
<dbReference type="InterPro" id="IPR037066">
    <property type="entry name" value="Plug_dom_sf"/>
</dbReference>
<dbReference type="SUPFAM" id="SSF49464">
    <property type="entry name" value="Carboxypeptidase regulatory domain-like"/>
    <property type="match status" value="1"/>
</dbReference>
<dbReference type="InterPro" id="IPR023996">
    <property type="entry name" value="TonB-dep_OMP_SusC/RagA"/>
</dbReference>
<dbReference type="Proteomes" id="UP000190166">
    <property type="component" value="Unassembled WGS sequence"/>
</dbReference>
<dbReference type="NCBIfam" id="TIGR04056">
    <property type="entry name" value="OMP_RagA_SusC"/>
    <property type="match status" value="1"/>
</dbReference>
<dbReference type="PROSITE" id="PS52016">
    <property type="entry name" value="TONB_DEPENDENT_REC_3"/>
    <property type="match status" value="1"/>
</dbReference>
<evidence type="ECO:0000256" key="10">
    <source>
        <dbReference type="ARBA" id="ARBA00023237"/>
    </source>
</evidence>
<dbReference type="InterPro" id="IPR036942">
    <property type="entry name" value="Beta-barrel_TonB_sf"/>
</dbReference>
<evidence type="ECO:0000256" key="2">
    <source>
        <dbReference type="ARBA" id="ARBA00022448"/>
    </source>
</evidence>
<keyword evidence="10 11" id="KW-0998">Cell outer membrane</keyword>
<evidence type="ECO:0000259" key="12">
    <source>
        <dbReference type="Pfam" id="PF07715"/>
    </source>
</evidence>
<dbReference type="InterPro" id="IPR008969">
    <property type="entry name" value="CarboxyPept-like_regulatory"/>
</dbReference>
<keyword evidence="6" id="KW-0408">Iron</keyword>
<dbReference type="EMBL" id="FUZZ01000002">
    <property type="protein sequence ID" value="SKD07018.1"/>
    <property type="molecule type" value="Genomic_DNA"/>
</dbReference>
<dbReference type="Pfam" id="PF07715">
    <property type="entry name" value="Plug"/>
    <property type="match status" value="1"/>
</dbReference>
<sequence length="1083" mass="118465">MPKSERCNHLRKDLSQLINQVQSMNYVKRLLCLLPGLLWLQQSIAQEIRVNGVVTSRSDAQRIPGAIIQVKGTGRGTQSDPDGKYSISAQVNDTLQFSSLGFETTFAVVGNNKVINISLENSNRKLEEVVVTALGISREKKSLGYAVQELKSKDIAEAKETNLVNALSGKIAGVQVTNSQGNLGSSRIVIRGETSIAGYNQPLFVLDGVPIDNSQLGIGTGRDFANAISDINPDDIASISVLKGPNAAALYGSRASSGVIVIKTKTGKDTKGGMGVTVNSGATFEKLLILPDFQNSYGQGTGGQFSYKDGKGGGINDGVDESWGPKMDGRLIPQFFSNGEAVPFVAHPDNVRDFYVTGYTLNNGLSVGGTNEKLDYRFSYNNTKQGGILPNTGITRNTFTASNTFRITPKLTLSTYANYVRSAADNLPGVDGRRGNSVTLQFIWFGRQVDVSKLKNYKNADGTDYNWNHSYYSNPYWIQNENTVGMLRNRFLGNARLSYQIQDWLTASFRIGTDYYQDRRKYKIAYYTNGTPFGSYTEDAYAVSETNGEFTLNAKKKLNSDFDIDVLAGANLRSNQLEQNYQQAPRLAVKGVYTLNNSRDPLISTSLLTRQKVYSGFAAAQVGFRNYAFVNLTARNDWSSTLPRGSNSYFYPSVNASLVLSEALHIQGDVLSLLKLRGGWAQVGKDTDPYQEINTYPFNQPFGSLPLLTVSDKYLNKDLKPEITTSTEVGVEAGFIDNRVRLDVTYYNSRSRNQILLADVSSTTGYLKKLLNTGELSNHGVEVMLGLTPITTRSGFRWDANINYARNVSKVIELDADGYLTNYVLGSSGNMQVLASKGQRYGALYGTAYKRDSENRILVNADGTPSVDPSKKILGYYTPKWTGSINNNFSFKGFNLSFLIDTKQGGSIWSGTNATGMSTGVLAATMPGRDQENGGLPYYNDGTKNVQLPDHNATAPGGATVKHDGIIFDGYTADGKKNTAILSAQNYYKAVYTSNLNESAVYDASFVKLREIKVGYTLPVSLVKKWGLQAVNVALVGRNLGYLHKNTPNIDPETAFNTGNGQGLETLQIPTTRSFGFNLNVSF</sequence>
<evidence type="ECO:0000256" key="6">
    <source>
        <dbReference type="ARBA" id="ARBA00023004"/>
    </source>
</evidence>
<keyword evidence="5 11" id="KW-0812">Transmembrane</keyword>
<evidence type="ECO:0000256" key="4">
    <source>
        <dbReference type="ARBA" id="ARBA00022496"/>
    </source>
</evidence>
<dbReference type="Gene3D" id="2.60.40.1120">
    <property type="entry name" value="Carboxypeptidase-like, regulatory domain"/>
    <property type="match status" value="1"/>
</dbReference>
<dbReference type="NCBIfam" id="TIGR04057">
    <property type="entry name" value="SusC_RagA_signa"/>
    <property type="match status" value="1"/>
</dbReference>
<dbReference type="GO" id="GO:0006826">
    <property type="term" value="P:iron ion transport"/>
    <property type="evidence" value="ECO:0007669"/>
    <property type="project" value="UniProtKB-KW"/>
</dbReference>
<proteinExistence type="inferred from homology"/>
<gene>
    <name evidence="13" type="ORF">SAMN05660461_3656</name>
</gene>
<evidence type="ECO:0000256" key="11">
    <source>
        <dbReference type="PROSITE-ProRule" id="PRU01360"/>
    </source>
</evidence>
<evidence type="ECO:0000256" key="9">
    <source>
        <dbReference type="ARBA" id="ARBA00023136"/>
    </source>
</evidence>
<dbReference type="STRING" id="393003.SAMN05660461_3656"/>
<dbReference type="GO" id="GO:0009279">
    <property type="term" value="C:cell outer membrane"/>
    <property type="evidence" value="ECO:0007669"/>
    <property type="project" value="UniProtKB-SubCell"/>
</dbReference>
<dbReference type="InterPro" id="IPR023997">
    <property type="entry name" value="TonB-dep_OMP_SusC/RagA_CS"/>
</dbReference>
<dbReference type="AlphaFoldDB" id="A0A1T5P3T7"/>
<evidence type="ECO:0000256" key="1">
    <source>
        <dbReference type="ARBA" id="ARBA00004571"/>
    </source>
</evidence>
<keyword evidence="2 11" id="KW-0813">Transport</keyword>
<dbReference type="PANTHER" id="PTHR32552:SF81">
    <property type="entry name" value="TONB-DEPENDENT OUTER MEMBRANE RECEPTOR"/>
    <property type="match status" value="1"/>
</dbReference>
<organism evidence="13 14">
    <name type="scientific">Chitinophaga ginsengisegetis</name>
    <dbReference type="NCBI Taxonomy" id="393003"/>
    <lineage>
        <taxon>Bacteria</taxon>
        <taxon>Pseudomonadati</taxon>
        <taxon>Bacteroidota</taxon>
        <taxon>Chitinophagia</taxon>
        <taxon>Chitinophagales</taxon>
        <taxon>Chitinophagaceae</taxon>
        <taxon>Chitinophaga</taxon>
    </lineage>
</organism>
<evidence type="ECO:0000313" key="13">
    <source>
        <dbReference type="EMBL" id="SKD07018.1"/>
    </source>
</evidence>
<accession>A0A1T5P3T7</accession>
<dbReference type="Pfam" id="PF13715">
    <property type="entry name" value="CarbopepD_reg_2"/>
    <property type="match status" value="1"/>
</dbReference>
<dbReference type="InterPro" id="IPR012910">
    <property type="entry name" value="Plug_dom"/>
</dbReference>
<dbReference type="Gene3D" id="2.40.170.20">
    <property type="entry name" value="TonB-dependent receptor, beta-barrel domain"/>
    <property type="match status" value="1"/>
</dbReference>
<dbReference type="Gene3D" id="2.170.130.10">
    <property type="entry name" value="TonB-dependent receptor, plug domain"/>
    <property type="match status" value="1"/>
</dbReference>
<feature type="domain" description="TonB-dependent receptor plug" evidence="12">
    <location>
        <begin position="140"/>
        <end position="259"/>
    </location>
</feature>
<dbReference type="PANTHER" id="PTHR32552">
    <property type="entry name" value="FERRICHROME IRON RECEPTOR-RELATED"/>
    <property type="match status" value="1"/>
</dbReference>
<evidence type="ECO:0000313" key="14">
    <source>
        <dbReference type="Proteomes" id="UP000190166"/>
    </source>
</evidence>
<dbReference type="InterPro" id="IPR039426">
    <property type="entry name" value="TonB-dep_rcpt-like"/>
</dbReference>
<evidence type="ECO:0000256" key="3">
    <source>
        <dbReference type="ARBA" id="ARBA00022452"/>
    </source>
</evidence>
<comment type="similarity">
    <text evidence="11">Belongs to the TonB-dependent receptor family.</text>
</comment>
<keyword evidence="7" id="KW-0406">Ion transport</keyword>
<keyword evidence="8" id="KW-0798">TonB box</keyword>
<keyword evidence="4" id="KW-0410">Iron transport</keyword>
<reference evidence="13 14" key="1">
    <citation type="submission" date="2017-02" db="EMBL/GenBank/DDBJ databases">
        <authorList>
            <person name="Peterson S.W."/>
        </authorList>
    </citation>
    <scope>NUCLEOTIDE SEQUENCE [LARGE SCALE GENOMIC DNA]</scope>
    <source>
        <strain evidence="13 14">DSM 18108</strain>
    </source>
</reference>
<name>A0A1T5P3T7_9BACT</name>
<keyword evidence="9 11" id="KW-0472">Membrane</keyword>
<keyword evidence="3 11" id="KW-1134">Transmembrane beta strand</keyword>
<evidence type="ECO:0000256" key="7">
    <source>
        <dbReference type="ARBA" id="ARBA00023065"/>
    </source>
</evidence>
<comment type="subcellular location">
    <subcellularLocation>
        <location evidence="1 11">Cell outer membrane</location>
        <topology evidence="1 11">Multi-pass membrane protein</topology>
    </subcellularLocation>
</comment>
<protein>
    <submittedName>
        <fullName evidence="13">TonB-linked outer membrane protein, SusC/RagA family</fullName>
    </submittedName>
</protein>
<evidence type="ECO:0000256" key="5">
    <source>
        <dbReference type="ARBA" id="ARBA00022692"/>
    </source>
</evidence>
<keyword evidence="14" id="KW-1185">Reference proteome</keyword>